<proteinExistence type="inferred from homology"/>
<dbReference type="PANTHER" id="PTHR30346">
    <property type="entry name" value="TRANSCRIPTIONAL DUAL REGULATOR HCAR-RELATED"/>
    <property type="match status" value="1"/>
</dbReference>
<dbReference type="InterPro" id="IPR000847">
    <property type="entry name" value="LysR_HTH_N"/>
</dbReference>
<comment type="caution">
    <text evidence="6">The sequence shown here is derived from an EMBL/GenBank/DDBJ whole genome shotgun (WGS) entry which is preliminary data.</text>
</comment>
<dbReference type="PANTHER" id="PTHR30346:SF0">
    <property type="entry name" value="HCA OPERON TRANSCRIPTIONAL ACTIVATOR HCAR"/>
    <property type="match status" value="1"/>
</dbReference>
<dbReference type="Pfam" id="PF00126">
    <property type="entry name" value="HTH_1"/>
    <property type="match status" value="1"/>
</dbReference>
<evidence type="ECO:0000256" key="3">
    <source>
        <dbReference type="ARBA" id="ARBA00023125"/>
    </source>
</evidence>
<dbReference type="PRINTS" id="PR00039">
    <property type="entry name" value="HTHLYSR"/>
</dbReference>
<keyword evidence="4" id="KW-0804">Transcription</keyword>
<dbReference type="Gene3D" id="1.10.10.10">
    <property type="entry name" value="Winged helix-like DNA-binding domain superfamily/Winged helix DNA-binding domain"/>
    <property type="match status" value="1"/>
</dbReference>
<evidence type="ECO:0000256" key="4">
    <source>
        <dbReference type="ARBA" id="ARBA00023163"/>
    </source>
</evidence>
<sequence>MNLQHLEYLIEIENCGSISKAARRLFVTQPYLSRILKEVESEYGITVFTREKTGITPTDSGRLFLDMARDLLDDAGNFQRIFRERADHYRLRVSACTCSHPNDAFIRMVKSIPDIPLRFSYRESSPPHRHRRCLFQPG</sequence>
<gene>
    <name evidence="6" type="ORF">OCV69_03920</name>
</gene>
<accession>A0ABT2UWZ2</accession>
<evidence type="ECO:0000256" key="2">
    <source>
        <dbReference type="ARBA" id="ARBA00023015"/>
    </source>
</evidence>
<reference evidence="6 7" key="1">
    <citation type="journal article" date="2021" name="ISME Commun">
        <title>Automated analysis of genomic sequences facilitates high-throughput and comprehensive description of bacteria.</title>
        <authorList>
            <person name="Hitch T.C.A."/>
        </authorList>
    </citation>
    <scope>NUCLEOTIDE SEQUENCE [LARGE SCALE GENOMIC DNA]</scope>
    <source>
        <strain evidence="7">f_CCE</strain>
    </source>
</reference>
<evidence type="ECO:0000313" key="7">
    <source>
        <dbReference type="Proteomes" id="UP001652395"/>
    </source>
</evidence>
<evidence type="ECO:0000256" key="1">
    <source>
        <dbReference type="ARBA" id="ARBA00009437"/>
    </source>
</evidence>
<name>A0ABT2UWZ2_9FIRM</name>
<dbReference type="EMBL" id="JAOQJF010000005">
    <property type="protein sequence ID" value="MCU6799087.1"/>
    <property type="molecule type" value="Genomic_DNA"/>
</dbReference>
<keyword evidence="3" id="KW-0238">DNA-binding</keyword>
<keyword evidence="7" id="KW-1185">Reference proteome</keyword>
<dbReference type="SUPFAM" id="SSF46785">
    <property type="entry name" value="Winged helix' DNA-binding domain"/>
    <property type="match status" value="1"/>
</dbReference>
<evidence type="ECO:0000313" key="6">
    <source>
        <dbReference type="EMBL" id="MCU6799087.1"/>
    </source>
</evidence>
<dbReference type="Proteomes" id="UP001652395">
    <property type="component" value="Unassembled WGS sequence"/>
</dbReference>
<comment type="similarity">
    <text evidence="1">Belongs to the LysR transcriptional regulatory family.</text>
</comment>
<protein>
    <submittedName>
        <fullName evidence="6">LysR family transcriptional regulator</fullName>
    </submittedName>
</protein>
<dbReference type="InterPro" id="IPR036388">
    <property type="entry name" value="WH-like_DNA-bd_sf"/>
</dbReference>
<dbReference type="PROSITE" id="PS50931">
    <property type="entry name" value="HTH_LYSR"/>
    <property type="match status" value="1"/>
</dbReference>
<organism evidence="6 7">
    <name type="scientific">Alitiscatomonas aceti</name>
    <dbReference type="NCBI Taxonomy" id="2981724"/>
    <lineage>
        <taxon>Bacteria</taxon>
        <taxon>Bacillati</taxon>
        <taxon>Bacillota</taxon>
        <taxon>Clostridia</taxon>
        <taxon>Lachnospirales</taxon>
        <taxon>Lachnospiraceae</taxon>
        <taxon>Alitiscatomonas</taxon>
    </lineage>
</organism>
<dbReference type="RefSeq" id="WP_022273534.1">
    <property type="nucleotide sequence ID" value="NZ_JAOQJF010000005.1"/>
</dbReference>
<keyword evidence="2" id="KW-0805">Transcription regulation</keyword>
<evidence type="ECO:0000259" key="5">
    <source>
        <dbReference type="PROSITE" id="PS50931"/>
    </source>
</evidence>
<feature type="domain" description="HTH lysR-type" evidence="5">
    <location>
        <begin position="1"/>
        <end position="58"/>
    </location>
</feature>
<dbReference type="InterPro" id="IPR036390">
    <property type="entry name" value="WH_DNA-bd_sf"/>
</dbReference>